<protein>
    <submittedName>
        <fullName evidence="2">Uncharacterized protein</fullName>
    </submittedName>
</protein>
<name>A0A846LSN3_9ACTN</name>
<sequence length="528" mass="57046">MGSPAPPDTSCAAFRRLPPGSLRPGAVHRFVVGEDDAVRVLTPEEAAGELADPFSTLLLLRGVFPRTAGEVLDELDRATPADDPLRQGFFFLVGEGSQIPMSEATASVERRLRFLATRGAGPDGAEVLVSAFHPDEGDVELMAWDQRTGGFNYFQTVGSTSAWVFAGNSRHALRPPTQGKGPFESHLSGNFVMKELRFPWLHWHSQAANILPSVLPRDPPLVDHPWVTGRDPRGALTCEVAVAKPGILRWTRTRFQQLLADGGVVEDPGRVMVQVLGTPSVNVISSHTEGRAAVAAGVVDLPQTFFVDSEGLTEVLGLREPPPFAVSGEVYAANLTATRMRVTDGRGFERAGDTHFAFAVPERAFEDRAVLEQALATGLLTRRLAACLLMTDFPNPVFSARREALLAHVPARAVVTDGGSSFSQEMGDAVAAAAADTPAGSPEREFAARWAVGEDFQASFDAELQDYYRAVTARLATQDGYDDVVRLAESRRERVRAMPIAETPLLFVRTDVPPGNRTMRADATIVEG</sequence>
<reference evidence="1" key="1">
    <citation type="journal article" date="2014" name="Int. J. Syst. Evol. Microbiol.">
        <title>Complete genome of a new Firmicutes species belonging to the dominant human colonic microbiota ('Ruminococcus bicirculans') reveals two chromosomes and a selective capacity to utilize plant glucans.</title>
        <authorList>
            <consortium name="NISC Comparative Sequencing Program"/>
            <person name="Wegmann U."/>
            <person name="Louis P."/>
            <person name="Goesmann A."/>
            <person name="Henrissat B."/>
            <person name="Duncan S.H."/>
            <person name="Flint H.J."/>
        </authorList>
    </citation>
    <scope>NUCLEOTIDE SEQUENCE</scope>
    <source>
        <strain evidence="1">CGMCC 4.5581</strain>
    </source>
</reference>
<evidence type="ECO:0000313" key="3">
    <source>
        <dbReference type="Proteomes" id="UP000552836"/>
    </source>
</evidence>
<reference evidence="4" key="2">
    <citation type="journal article" date="2019" name="Int. J. Syst. Evol. Microbiol.">
        <title>The Global Catalogue of Microorganisms (GCM) 10K type strain sequencing project: providing services to taxonomists for standard genome sequencing and annotation.</title>
        <authorList>
            <consortium name="The Broad Institute Genomics Platform"/>
            <consortium name="The Broad Institute Genome Sequencing Center for Infectious Disease"/>
            <person name="Wu L."/>
            <person name="Ma J."/>
        </authorList>
    </citation>
    <scope>NUCLEOTIDE SEQUENCE [LARGE SCALE GENOMIC DNA]</scope>
    <source>
        <strain evidence="4">CGMCC 4.5581</strain>
    </source>
</reference>
<accession>A0A846LSN3</accession>
<dbReference type="EMBL" id="BMMI01000002">
    <property type="protein sequence ID" value="GGL58759.1"/>
    <property type="molecule type" value="Genomic_DNA"/>
</dbReference>
<evidence type="ECO:0000313" key="1">
    <source>
        <dbReference type="EMBL" id="GGL58759.1"/>
    </source>
</evidence>
<organism evidence="2 3">
    <name type="scientific">Modestobacter marinus</name>
    <dbReference type="NCBI Taxonomy" id="477641"/>
    <lineage>
        <taxon>Bacteria</taxon>
        <taxon>Bacillati</taxon>
        <taxon>Actinomycetota</taxon>
        <taxon>Actinomycetes</taxon>
        <taxon>Geodermatophilales</taxon>
        <taxon>Geodermatophilaceae</taxon>
        <taxon>Modestobacter</taxon>
    </lineage>
</organism>
<dbReference type="EMBL" id="JAAMPA010000001">
    <property type="protein sequence ID" value="NIH68625.1"/>
    <property type="molecule type" value="Genomic_DNA"/>
</dbReference>
<reference evidence="2 3" key="3">
    <citation type="submission" date="2020-02" db="EMBL/GenBank/DDBJ databases">
        <title>Sequencing the genomes of 1000 actinobacteria strains.</title>
        <authorList>
            <person name="Klenk H.-P."/>
        </authorList>
    </citation>
    <scope>NUCLEOTIDE SEQUENCE [LARGE SCALE GENOMIC DNA]</scope>
    <source>
        <strain evidence="2 3">DSM 45201</strain>
    </source>
</reference>
<proteinExistence type="predicted"/>
<dbReference type="AlphaFoldDB" id="A0A846LSN3"/>
<comment type="caution">
    <text evidence="2">The sequence shown here is derived from an EMBL/GenBank/DDBJ whole genome shotgun (WGS) entry which is preliminary data.</text>
</comment>
<reference evidence="1" key="4">
    <citation type="submission" date="2024-05" db="EMBL/GenBank/DDBJ databases">
        <authorList>
            <person name="Sun Q."/>
            <person name="Zhou Y."/>
        </authorList>
    </citation>
    <scope>NUCLEOTIDE SEQUENCE</scope>
    <source>
        <strain evidence="1">CGMCC 4.5581</strain>
    </source>
</reference>
<dbReference type="Proteomes" id="UP000552836">
    <property type="component" value="Unassembled WGS sequence"/>
</dbReference>
<evidence type="ECO:0000313" key="2">
    <source>
        <dbReference type="EMBL" id="NIH68625.1"/>
    </source>
</evidence>
<gene>
    <name evidence="2" type="ORF">FB380_003071</name>
    <name evidence="1" type="ORF">GCM10011589_13470</name>
</gene>
<evidence type="ECO:0000313" key="4">
    <source>
        <dbReference type="Proteomes" id="UP000648663"/>
    </source>
</evidence>
<keyword evidence="4" id="KW-1185">Reference proteome</keyword>
<dbReference type="RefSeq" id="WP_166755812.1">
    <property type="nucleotide sequence ID" value="NZ_BAABJU010000023.1"/>
</dbReference>
<dbReference type="Proteomes" id="UP000648663">
    <property type="component" value="Unassembled WGS sequence"/>
</dbReference>